<evidence type="ECO:0000259" key="4">
    <source>
        <dbReference type="SMART" id="SM00563"/>
    </source>
</evidence>
<sequence length="205" mass="23642">MRFYSDNPQITIYWQERYMKKFLGELTFKLSGWSYEVDQSVLEKKQVIIGFEHTSMMDAVLSLAIFQIHNIKIHTLIKKELFKGPMKPILEKIGGIPVDRKSNKDIVSQMVELFQNQDEFNLVIAPEATRAERGEERKPIRTGFWHIAKAAGVPIVLMYANSKTKQGGIFGKIYPNDLDQDLAEIKRLYKEHTGLDIVIPEVKIS</sequence>
<dbReference type="EMBL" id="WNDP01000035">
    <property type="protein sequence ID" value="KAF1025684.1"/>
    <property type="molecule type" value="Genomic_DNA"/>
</dbReference>
<dbReference type="Proteomes" id="UP000490535">
    <property type="component" value="Unassembled WGS sequence"/>
</dbReference>
<proteinExistence type="predicted"/>
<keyword evidence="3" id="KW-0012">Acyltransferase</keyword>
<comment type="pathway">
    <text evidence="1">Lipid metabolism.</text>
</comment>
<dbReference type="AlphaFoldDB" id="A0A833PCX5"/>
<evidence type="ECO:0000313" key="6">
    <source>
        <dbReference type="Proteomes" id="UP000490535"/>
    </source>
</evidence>
<dbReference type="PANTHER" id="PTHR10434">
    <property type="entry name" value="1-ACYL-SN-GLYCEROL-3-PHOSPHATE ACYLTRANSFERASE"/>
    <property type="match status" value="1"/>
</dbReference>
<dbReference type="SMART" id="SM00563">
    <property type="entry name" value="PlsC"/>
    <property type="match status" value="1"/>
</dbReference>
<comment type="caution">
    <text evidence="5">The sequence shown here is derived from an EMBL/GenBank/DDBJ whole genome shotgun (WGS) entry which is preliminary data.</text>
</comment>
<keyword evidence="2" id="KW-0808">Transferase</keyword>
<feature type="domain" description="Phospholipid/glycerol acyltransferase" evidence="4">
    <location>
        <begin position="47"/>
        <end position="163"/>
    </location>
</feature>
<accession>A0A833PCX5</accession>
<evidence type="ECO:0000256" key="3">
    <source>
        <dbReference type="ARBA" id="ARBA00023315"/>
    </source>
</evidence>
<evidence type="ECO:0000256" key="1">
    <source>
        <dbReference type="ARBA" id="ARBA00005189"/>
    </source>
</evidence>
<reference evidence="6" key="1">
    <citation type="journal article" date="2020" name="MBio">
        <title>Horizontal gene transfer to a defensive symbiont with a reduced genome amongst a multipartite beetle microbiome.</title>
        <authorList>
            <person name="Waterworth S.C."/>
            <person name="Florez L.V."/>
            <person name="Rees E.R."/>
            <person name="Hertweck C."/>
            <person name="Kaltenpoth M."/>
            <person name="Kwan J.C."/>
        </authorList>
    </citation>
    <scope>NUCLEOTIDE SEQUENCE [LARGE SCALE GENOMIC DNA]</scope>
</reference>
<dbReference type="Pfam" id="PF01553">
    <property type="entry name" value="Acyltransferase"/>
    <property type="match status" value="1"/>
</dbReference>
<name>A0A833PCX5_ACIBZ</name>
<dbReference type="InterPro" id="IPR002123">
    <property type="entry name" value="Plipid/glycerol_acylTrfase"/>
</dbReference>
<evidence type="ECO:0000313" key="5">
    <source>
        <dbReference type="EMBL" id="KAF1025684.1"/>
    </source>
</evidence>
<dbReference type="SUPFAM" id="SSF69593">
    <property type="entry name" value="Glycerol-3-phosphate (1)-acyltransferase"/>
    <property type="match status" value="1"/>
</dbReference>
<dbReference type="PANTHER" id="PTHR10434:SF9">
    <property type="entry name" value="PHOSPHOLIPID_GLYCEROL ACYLTRANSFERASE DOMAIN-CONTAINING PROTEIN"/>
    <property type="match status" value="1"/>
</dbReference>
<protein>
    <recommendedName>
        <fullName evidence="4">Phospholipid/glycerol acyltransferase domain-containing protein</fullName>
    </recommendedName>
</protein>
<gene>
    <name evidence="5" type="ORF">GAK29_01747</name>
</gene>
<dbReference type="GO" id="GO:0003841">
    <property type="term" value="F:1-acylglycerol-3-phosphate O-acyltransferase activity"/>
    <property type="evidence" value="ECO:0007669"/>
    <property type="project" value="TreeGrafter"/>
</dbReference>
<dbReference type="GO" id="GO:0006654">
    <property type="term" value="P:phosphatidic acid biosynthetic process"/>
    <property type="evidence" value="ECO:0007669"/>
    <property type="project" value="TreeGrafter"/>
</dbReference>
<organism evidence="5 6">
    <name type="scientific">Acinetobacter bereziniae</name>
    <name type="common">Acinetobacter genomosp. 10</name>
    <dbReference type="NCBI Taxonomy" id="106648"/>
    <lineage>
        <taxon>Bacteria</taxon>
        <taxon>Pseudomonadati</taxon>
        <taxon>Pseudomonadota</taxon>
        <taxon>Gammaproteobacteria</taxon>
        <taxon>Moraxellales</taxon>
        <taxon>Moraxellaceae</taxon>
        <taxon>Acinetobacter</taxon>
    </lineage>
</organism>
<evidence type="ECO:0000256" key="2">
    <source>
        <dbReference type="ARBA" id="ARBA00022679"/>
    </source>
</evidence>